<keyword evidence="1" id="KW-0472">Membrane</keyword>
<dbReference type="AlphaFoldDB" id="A0A3N9UB68"/>
<keyword evidence="3" id="KW-1185">Reference proteome</keyword>
<evidence type="ECO:0000256" key="1">
    <source>
        <dbReference type="SAM" id="Phobius"/>
    </source>
</evidence>
<comment type="caution">
    <text evidence="2">The sequence shown here is derived from an EMBL/GenBank/DDBJ whole genome shotgun (WGS) entry which is preliminary data.</text>
</comment>
<dbReference type="RefSeq" id="WP_124766166.1">
    <property type="nucleotide sequence ID" value="NZ_JAFBDY010000024.1"/>
</dbReference>
<evidence type="ECO:0000313" key="3">
    <source>
        <dbReference type="Proteomes" id="UP000274033"/>
    </source>
</evidence>
<accession>A0A3N9UB68</accession>
<gene>
    <name evidence="2" type="ORF">EBB45_15025</name>
</gene>
<feature type="transmembrane region" description="Helical" evidence="1">
    <location>
        <begin position="27"/>
        <end position="52"/>
    </location>
</feature>
<dbReference type="PANTHER" id="PTHR46795">
    <property type="entry name" value="ABC TRANSPORTER PERMEASE-RELATED-RELATED"/>
    <property type="match status" value="1"/>
</dbReference>
<dbReference type="PANTHER" id="PTHR46795:SF3">
    <property type="entry name" value="ABC TRANSPORTER PERMEASE"/>
    <property type="match status" value="1"/>
</dbReference>
<dbReference type="InterPro" id="IPR052536">
    <property type="entry name" value="ABC-4_Integral_Memb_Prot"/>
</dbReference>
<sequence>MYGQKFENGHQDSWIQQSYEELRKEQIATIGTTVFITSFLGLAFLLTTWLYFKQMAEAEDERESYMILRKIGFSTSHLMSGIYAKQAFNFGVPLIIGLFHSYFAVKSG</sequence>
<organism evidence="2 3">
    <name type="scientific">Lysinibacillus composti</name>
    <dbReference type="NCBI Taxonomy" id="720633"/>
    <lineage>
        <taxon>Bacteria</taxon>
        <taxon>Bacillati</taxon>
        <taxon>Bacillota</taxon>
        <taxon>Bacilli</taxon>
        <taxon>Bacillales</taxon>
        <taxon>Bacillaceae</taxon>
        <taxon>Lysinibacillus</taxon>
    </lineage>
</organism>
<feature type="transmembrane region" description="Helical" evidence="1">
    <location>
        <begin position="87"/>
        <end position="105"/>
    </location>
</feature>
<keyword evidence="1" id="KW-0812">Transmembrane</keyword>
<evidence type="ECO:0008006" key="4">
    <source>
        <dbReference type="Google" id="ProtNLM"/>
    </source>
</evidence>
<reference evidence="2 3" key="1">
    <citation type="journal article" date="2013" name="J. Microbiol.">
        <title>Lysinibacillus chungkukjangi sp. nov., isolated from Chungkukjang, Korean fermented soybean food.</title>
        <authorList>
            <person name="Kim S.J."/>
            <person name="Jang Y.H."/>
            <person name="Hamada M."/>
            <person name="Ahn J.H."/>
            <person name="Weon H.Y."/>
            <person name="Suzuki K."/>
            <person name="Whang K.S."/>
            <person name="Kwon S.W."/>
        </authorList>
    </citation>
    <scope>NUCLEOTIDE SEQUENCE [LARGE SCALE GENOMIC DNA]</scope>
    <source>
        <strain evidence="2 3">MCCC 1A12701</strain>
    </source>
</reference>
<keyword evidence="1" id="KW-1133">Transmembrane helix</keyword>
<dbReference type="OrthoDB" id="1705903at2"/>
<dbReference type="EMBL" id="RRCT01000016">
    <property type="protein sequence ID" value="RQW73720.1"/>
    <property type="molecule type" value="Genomic_DNA"/>
</dbReference>
<proteinExistence type="predicted"/>
<evidence type="ECO:0000313" key="2">
    <source>
        <dbReference type="EMBL" id="RQW73720.1"/>
    </source>
</evidence>
<dbReference type="Proteomes" id="UP000274033">
    <property type="component" value="Unassembled WGS sequence"/>
</dbReference>
<protein>
    <recommendedName>
        <fullName evidence="4">ABC transporter permease</fullName>
    </recommendedName>
</protein>
<name>A0A3N9UB68_9BACI</name>